<dbReference type="Proteomes" id="UP000502331">
    <property type="component" value="Chromosome"/>
</dbReference>
<dbReference type="Pfam" id="PF00378">
    <property type="entry name" value="ECH_1"/>
    <property type="match status" value="1"/>
</dbReference>
<dbReference type="Gene3D" id="3.90.226.10">
    <property type="entry name" value="2-enoyl-CoA Hydratase, Chain A, domain 1"/>
    <property type="match status" value="1"/>
</dbReference>
<dbReference type="GO" id="GO:0006635">
    <property type="term" value="P:fatty acid beta-oxidation"/>
    <property type="evidence" value="ECO:0007669"/>
    <property type="project" value="TreeGrafter"/>
</dbReference>
<dbReference type="GO" id="GO:0004165">
    <property type="term" value="F:delta(3)-delta(2)-enoyl-CoA isomerase activity"/>
    <property type="evidence" value="ECO:0007669"/>
    <property type="project" value="TreeGrafter"/>
</dbReference>
<reference evidence="2 3" key="1">
    <citation type="submission" date="2018-09" db="EMBL/GenBank/DDBJ databases">
        <title>Glutamicibacter mishrai S5-52T (LMG 29155T = KCTC 39846T).</title>
        <authorList>
            <person name="Das S.K."/>
        </authorList>
    </citation>
    <scope>NUCLEOTIDE SEQUENCE [LARGE SCALE GENOMIC DNA]</scope>
    <source>
        <strain evidence="2 3">S5-52</strain>
    </source>
</reference>
<dbReference type="AlphaFoldDB" id="A0A6H0SH16"/>
<keyword evidence="3" id="KW-1185">Reference proteome</keyword>
<dbReference type="CDD" id="cd06558">
    <property type="entry name" value="crotonase-like"/>
    <property type="match status" value="1"/>
</dbReference>
<protein>
    <submittedName>
        <fullName evidence="2">Enoyl-CoA hydratase/isomerase family protein</fullName>
    </submittedName>
</protein>
<dbReference type="RefSeq" id="WP_172511646.1">
    <property type="nucleotide sequence ID" value="NZ_CP032549.1"/>
</dbReference>
<keyword evidence="2" id="KW-0413">Isomerase</keyword>
<name>A0A6H0SH16_9MICC</name>
<gene>
    <name evidence="2" type="ORF">D3791_06410</name>
</gene>
<organism evidence="2 3">
    <name type="scientific">Glutamicibacter mishrai</name>
    <dbReference type="NCBI Taxonomy" id="1775880"/>
    <lineage>
        <taxon>Bacteria</taxon>
        <taxon>Bacillati</taxon>
        <taxon>Actinomycetota</taxon>
        <taxon>Actinomycetes</taxon>
        <taxon>Micrococcales</taxon>
        <taxon>Micrococcaceae</taxon>
        <taxon>Glutamicibacter</taxon>
    </lineage>
</organism>
<evidence type="ECO:0000313" key="3">
    <source>
        <dbReference type="Proteomes" id="UP000502331"/>
    </source>
</evidence>
<proteinExistence type="predicted"/>
<dbReference type="FunFam" id="3.90.226.10:FF:000049">
    <property type="entry name" value="Enoyl-CoA delta isomerase 3"/>
    <property type="match status" value="1"/>
</dbReference>
<dbReference type="InterPro" id="IPR029045">
    <property type="entry name" value="ClpP/crotonase-like_dom_sf"/>
</dbReference>
<evidence type="ECO:0000313" key="2">
    <source>
        <dbReference type="EMBL" id="QIV86803.1"/>
    </source>
</evidence>
<dbReference type="EMBL" id="CP032549">
    <property type="protein sequence ID" value="QIV86803.1"/>
    <property type="molecule type" value="Genomic_DNA"/>
</dbReference>
<dbReference type="PANTHER" id="PTHR11941:SF75">
    <property type="entry name" value="ENOYL-COA HYDRATASE_ISOMERASE FAMILY PROTEIN"/>
    <property type="match status" value="1"/>
</dbReference>
<dbReference type="SUPFAM" id="SSF52096">
    <property type="entry name" value="ClpP/crotonase"/>
    <property type="match status" value="1"/>
</dbReference>
<keyword evidence="1" id="KW-0443">Lipid metabolism</keyword>
<dbReference type="PANTHER" id="PTHR11941">
    <property type="entry name" value="ENOYL-COA HYDRATASE-RELATED"/>
    <property type="match status" value="1"/>
</dbReference>
<sequence>MPSLQITDQIAVLDLGSEENRFSDDWVTEVESLIDQAVAQQALGFVTIGSGKFYSNGLDVDESANDIDLDPAYLRAVQALYGKVLALPMPTVAAVNGHAFGAGALLSMAHDYRIMREDRGFFCFPEVQVGIVFPPGMAALAQSKLDPRTARTAMLSGHRYAAEKALELGLVDATAPQDQLMEQARALAASNAVQNPAALGKIKEVMYADVLAKLAGA</sequence>
<evidence type="ECO:0000256" key="1">
    <source>
        <dbReference type="ARBA" id="ARBA00023098"/>
    </source>
</evidence>
<accession>A0A6H0SH16</accession>
<dbReference type="InterPro" id="IPR001753">
    <property type="entry name" value="Enoyl-CoA_hydra/iso"/>
</dbReference>